<dbReference type="Pfam" id="PF02687">
    <property type="entry name" value="FtsX"/>
    <property type="match status" value="1"/>
</dbReference>
<comment type="similarity">
    <text evidence="6">Belongs to the ABC-4 integral membrane protein family.</text>
</comment>
<dbReference type="PANTHER" id="PTHR30572">
    <property type="entry name" value="MEMBRANE COMPONENT OF TRANSPORTER-RELATED"/>
    <property type="match status" value="1"/>
</dbReference>
<evidence type="ECO:0000256" key="1">
    <source>
        <dbReference type="ARBA" id="ARBA00004651"/>
    </source>
</evidence>
<dbReference type="GO" id="GO:0005886">
    <property type="term" value="C:plasma membrane"/>
    <property type="evidence" value="ECO:0007669"/>
    <property type="project" value="UniProtKB-SubCell"/>
</dbReference>
<sequence>MVYALSALAVIVAVLGVANTLALSVAERRREIGMLRAVGATRGLIRRTITVEAVLTSVYGAVVGVLAGLGAG</sequence>
<accession>A0A3B9QUL8</accession>
<name>A0A3B9QUL8_9CORY</name>
<dbReference type="AlphaFoldDB" id="A0A3B9QUL8"/>
<evidence type="ECO:0000259" key="7">
    <source>
        <dbReference type="Pfam" id="PF02687"/>
    </source>
</evidence>
<evidence type="ECO:0000256" key="5">
    <source>
        <dbReference type="ARBA" id="ARBA00023136"/>
    </source>
</evidence>
<comment type="caution">
    <text evidence="8">The sequence shown here is derived from an EMBL/GenBank/DDBJ whole genome shotgun (WGS) entry which is preliminary data.</text>
</comment>
<organism evidence="8 9">
    <name type="scientific">Corynebacterium variabile</name>
    <dbReference type="NCBI Taxonomy" id="1727"/>
    <lineage>
        <taxon>Bacteria</taxon>
        <taxon>Bacillati</taxon>
        <taxon>Actinomycetota</taxon>
        <taxon>Actinomycetes</taxon>
        <taxon>Mycobacteriales</taxon>
        <taxon>Corynebacteriaceae</taxon>
        <taxon>Corynebacterium</taxon>
    </lineage>
</organism>
<gene>
    <name evidence="8" type="ORF">DCL06_07160</name>
</gene>
<evidence type="ECO:0000313" key="9">
    <source>
        <dbReference type="Proteomes" id="UP000260925"/>
    </source>
</evidence>
<dbReference type="EMBL" id="DMDD01000163">
    <property type="protein sequence ID" value="HAF72670.1"/>
    <property type="molecule type" value="Genomic_DNA"/>
</dbReference>
<dbReference type="Proteomes" id="UP000260925">
    <property type="component" value="Unassembled WGS sequence"/>
</dbReference>
<dbReference type="InterPro" id="IPR050250">
    <property type="entry name" value="Macrolide_Exporter_MacB"/>
</dbReference>
<dbReference type="GO" id="GO:0022857">
    <property type="term" value="F:transmembrane transporter activity"/>
    <property type="evidence" value="ECO:0007669"/>
    <property type="project" value="TreeGrafter"/>
</dbReference>
<dbReference type="PANTHER" id="PTHR30572:SF4">
    <property type="entry name" value="ABC TRANSPORTER PERMEASE YTRF"/>
    <property type="match status" value="1"/>
</dbReference>
<evidence type="ECO:0000256" key="6">
    <source>
        <dbReference type="ARBA" id="ARBA00038076"/>
    </source>
</evidence>
<evidence type="ECO:0000256" key="2">
    <source>
        <dbReference type="ARBA" id="ARBA00022475"/>
    </source>
</evidence>
<evidence type="ECO:0000256" key="3">
    <source>
        <dbReference type="ARBA" id="ARBA00022692"/>
    </source>
</evidence>
<reference evidence="8 9" key="1">
    <citation type="journal article" date="2018" name="Nat. Biotechnol.">
        <title>A standardized bacterial taxonomy based on genome phylogeny substantially revises the tree of life.</title>
        <authorList>
            <person name="Parks D.H."/>
            <person name="Chuvochina M."/>
            <person name="Waite D.W."/>
            <person name="Rinke C."/>
            <person name="Skarshewski A."/>
            <person name="Chaumeil P.A."/>
            <person name="Hugenholtz P."/>
        </authorList>
    </citation>
    <scope>NUCLEOTIDE SEQUENCE [LARGE SCALE GENOMIC DNA]</scope>
    <source>
        <strain evidence="8">UBA9851</strain>
    </source>
</reference>
<comment type="subcellular location">
    <subcellularLocation>
        <location evidence="1">Cell membrane</location>
        <topology evidence="1">Multi-pass membrane protein</topology>
    </subcellularLocation>
</comment>
<keyword evidence="3" id="KW-0812">Transmembrane</keyword>
<feature type="domain" description="ABC3 transporter permease C-terminal" evidence="7">
    <location>
        <begin position="4"/>
        <end position="71"/>
    </location>
</feature>
<protein>
    <recommendedName>
        <fullName evidence="7">ABC3 transporter permease C-terminal domain-containing protein</fullName>
    </recommendedName>
</protein>
<keyword evidence="4" id="KW-1133">Transmembrane helix</keyword>
<proteinExistence type="inferred from homology"/>
<evidence type="ECO:0000256" key="4">
    <source>
        <dbReference type="ARBA" id="ARBA00022989"/>
    </source>
</evidence>
<evidence type="ECO:0000313" key="8">
    <source>
        <dbReference type="EMBL" id="HAF72670.1"/>
    </source>
</evidence>
<dbReference type="InterPro" id="IPR003838">
    <property type="entry name" value="ABC3_permease_C"/>
</dbReference>
<keyword evidence="2" id="KW-1003">Cell membrane</keyword>
<feature type="non-terminal residue" evidence="8">
    <location>
        <position position="72"/>
    </location>
</feature>
<keyword evidence="5" id="KW-0472">Membrane</keyword>